<organism evidence="2 3">
    <name type="scientific">Prunus armeniaca</name>
    <name type="common">Apricot</name>
    <name type="synonym">Armeniaca vulgaris</name>
    <dbReference type="NCBI Taxonomy" id="36596"/>
    <lineage>
        <taxon>Eukaryota</taxon>
        <taxon>Viridiplantae</taxon>
        <taxon>Streptophyta</taxon>
        <taxon>Embryophyta</taxon>
        <taxon>Tracheophyta</taxon>
        <taxon>Spermatophyta</taxon>
        <taxon>Magnoliopsida</taxon>
        <taxon>eudicotyledons</taxon>
        <taxon>Gunneridae</taxon>
        <taxon>Pentapetalae</taxon>
        <taxon>rosids</taxon>
        <taxon>fabids</taxon>
        <taxon>Rosales</taxon>
        <taxon>Rosaceae</taxon>
        <taxon>Amygdaloideae</taxon>
        <taxon>Amygdaleae</taxon>
        <taxon>Prunus</taxon>
    </lineage>
</organism>
<evidence type="ECO:0000313" key="2">
    <source>
        <dbReference type="EMBL" id="CAB4282905.1"/>
    </source>
</evidence>
<accession>A0A6J5V655</accession>
<protein>
    <submittedName>
        <fullName evidence="2">Uncharacterized protein</fullName>
    </submittedName>
</protein>
<sequence>MCFVAPVVLPSSPANVVSISWANLSLQVYNVQPPNIFTSNQNSMACQCILGSYSSSSLSPNPKPKTLNKNPPKPLASSSISSHLSTTYDNDENDKTHKPNFDFLKLSVTLTVISTALPQIPTGIATVKETKRVPKKSMLKKSEALSHQELESWSQGLPIVSNRIPYTKLLIFNQEGKLKRVIKPPSVELQKRLKPVVVLLGMLRKSST</sequence>
<gene>
    <name evidence="2" type="ORF">CURHAP_LOCUS36587</name>
</gene>
<reference evidence="2 3" key="1">
    <citation type="submission" date="2020-05" db="EMBL/GenBank/DDBJ databases">
        <authorList>
            <person name="Campoy J."/>
            <person name="Schneeberger K."/>
            <person name="Spophaly S."/>
        </authorList>
    </citation>
    <scope>NUCLEOTIDE SEQUENCE [LARGE SCALE GENOMIC DNA]</scope>
    <source>
        <strain evidence="2">PruArmRojPasFocal</strain>
    </source>
</reference>
<dbReference type="Proteomes" id="UP000507222">
    <property type="component" value="Unassembled WGS sequence"/>
</dbReference>
<name>A0A6J5V655_PRUAR</name>
<evidence type="ECO:0000256" key="1">
    <source>
        <dbReference type="SAM" id="MobiDB-lite"/>
    </source>
</evidence>
<evidence type="ECO:0000313" key="3">
    <source>
        <dbReference type="Proteomes" id="UP000507222"/>
    </source>
</evidence>
<dbReference type="AlphaFoldDB" id="A0A6J5V655"/>
<dbReference type="EMBL" id="CAEKDK010000006">
    <property type="protein sequence ID" value="CAB4282905.1"/>
    <property type="molecule type" value="Genomic_DNA"/>
</dbReference>
<feature type="region of interest" description="Disordered" evidence="1">
    <location>
        <begin position="55"/>
        <end position="94"/>
    </location>
</feature>
<feature type="compositionally biased region" description="Low complexity" evidence="1">
    <location>
        <begin position="55"/>
        <end position="85"/>
    </location>
</feature>
<proteinExistence type="predicted"/>